<dbReference type="Proteomes" id="UP000283745">
    <property type="component" value="Unassembled WGS sequence"/>
</dbReference>
<accession>A0A414J809</accession>
<dbReference type="EMBL" id="QSKF01000004">
    <property type="protein sequence ID" value="RHE40587.1"/>
    <property type="molecule type" value="Genomic_DNA"/>
</dbReference>
<protein>
    <submittedName>
        <fullName evidence="1">Uncharacterized protein</fullName>
    </submittedName>
</protein>
<comment type="caution">
    <text evidence="1">The sequence shown here is derived from an EMBL/GenBank/DDBJ whole genome shotgun (WGS) entry which is preliminary data.</text>
</comment>
<name>A0A414J809_9FIRM</name>
<evidence type="ECO:0000313" key="1">
    <source>
        <dbReference type="EMBL" id="RHE40587.1"/>
    </source>
</evidence>
<gene>
    <name evidence="1" type="ORF">DW740_06790</name>
</gene>
<dbReference type="RefSeq" id="WP_015541151.1">
    <property type="nucleotide sequence ID" value="NZ_CABJFK010000004.1"/>
</dbReference>
<dbReference type="AlphaFoldDB" id="A0A414J809"/>
<evidence type="ECO:0000313" key="2">
    <source>
        <dbReference type="Proteomes" id="UP000283745"/>
    </source>
</evidence>
<proteinExistence type="predicted"/>
<reference evidence="1 2" key="1">
    <citation type="submission" date="2018-08" db="EMBL/GenBank/DDBJ databases">
        <title>A genome reference for cultivated species of the human gut microbiota.</title>
        <authorList>
            <person name="Zou Y."/>
            <person name="Xue W."/>
            <person name="Luo G."/>
        </authorList>
    </citation>
    <scope>NUCLEOTIDE SEQUENCE [LARGE SCALE GENOMIC DNA]</scope>
    <source>
        <strain evidence="1 2">AM28-23</strain>
    </source>
</reference>
<sequence>MKKKFLQQKRQEACRWLSANKGDEYWFEARAYIKINGTEVFTCRADLSGKEVIEEYYINFGTTLESVSGETKIEVTYTDIHGNQQKGIFNISVTDVFFRNMSLN</sequence>
<organism evidence="1 2">
    <name type="scientific">Blautia obeum</name>
    <dbReference type="NCBI Taxonomy" id="40520"/>
    <lineage>
        <taxon>Bacteria</taxon>
        <taxon>Bacillati</taxon>
        <taxon>Bacillota</taxon>
        <taxon>Clostridia</taxon>
        <taxon>Lachnospirales</taxon>
        <taxon>Lachnospiraceae</taxon>
        <taxon>Blautia</taxon>
    </lineage>
</organism>